<protein>
    <submittedName>
        <fullName evidence="1">Uncharacterized protein</fullName>
    </submittedName>
</protein>
<dbReference type="EMBL" id="VSRR010014567">
    <property type="protein sequence ID" value="MPC57178.1"/>
    <property type="molecule type" value="Genomic_DNA"/>
</dbReference>
<dbReference type="AlphaFoldDB" id="A0A5B7GJE6"/>
<reference evidence="1 2" key="1">
    <citation type="submission" date="2019-05" db="EMBL/GenBank/DDBJ databases">
        <title>Another draft genome of Portunus trituberculatus and its Hox gene families provides insights of decapod evolution.</title>
        <authorList>
            <person name="Jeong J.-H."/>
            <person name="Song I."/>
            <person name="Kim S."/>
            <person name="Choi T."/>
            <person name="Kim D."/>
            <person name="Ryu S."/>
            <person name="Kim W."/>
        </authorList>
    </citation>
    <scope>NUCLEOTIDE SEQUENCE [LARGE SCALE GENOMIC DNA]</scope>
    <source>
        <tissue evidence="1">Muscle</tissue>
    </source>
</reference>
<evidence type="ECO:0000313" key="2">
    <source>
        <dbReference type="Proteomes" id="UP000324222"/>
    </source>
</evidence>
<evidence type="ECO:0000313" key="1">
    <source>
        <dbReference type="EMBL" id="MPC57178.1"/>
    </source>
</evidence>
<gene>
    <name evidence="1" type="ORF">E2C01_051152</name>
</gene>
<organism evidence="1 2">
    <name type="scientific">Portunus trituberculatus</name>
    <name type="common">Swimming crab</name>
    <name type="synonym">Neptunus trituberculatus</name>
    <dbReference type="NCBI Taxonomy" id="210409"/>
    <lineage>
        <taxon>Eukaryota</taxon>
        <taxon>Metazoa</taxon>
        <taxon>Ecdysozoa</taxon>
        <taxon>Arthropoda</taxon>
        <taxon>Crustacea</taxon>
        <taxon>Multicrustacea</taxon>
        <taxon>Malacostraca</taxon>
        <taxon>Eumalacostraca</taxon>
        <taxon>Eucarida</taxon>
        <taxon>Decapoda</taxon>
        <taxon>Pleocyemata</taxon>
        <taxon>Brachyura</taxon>
        <taxon>Eubrachyura</taxon>
        <taxon>Portunoidea</taxon>
        <taxon>Portunidae</taxon>
        <taxon>Portuninae</taxon>
        <taxon>Portunus</taxon>
    </lineage>
</organism>
<comment type="caution">
    <text evidence="1">The sequence shown here is derived from an EMBL/GenBank/DDBJ whole genome shotgun (WGS) entry which is preliminary data.</text>
</comment>
<keyword evidence="2" id="KW-1185">Reference proteome</keyword>
<accession>A0A5B7GJE6</accession>
<name>A0A5B7GJE6_PORTR</name>
<proteinExistence type="predicted"/>
<dbReference type="Proteomes" id="UP000324222">
    <property type="component" value="Unassembled WGS sequence"/>
</dbReference>
<sequence>MTSSRSVMWISFIANVTKVGISPPQRPSGVIGMAPDASVTSLHTAAPRHALPHLGLCSRQRCLVELSPGVFHSSVMVHDDN</sequence>